<evidence type="ECO:0000313" key="1">
    <source>
        <dbReference type="EMBL" id="BBJ05159.1"/>
    </source>
</evidence>
<sequence length="161" mass="17738">MAGINIEIDDAELNRALSEVEKLGDNLDGLFSQMGEYLLRKTRDRFADEEAPDGTSWDTLSQATTLTEGYPFSKTRNRDKILTEGGALMGTLRFAIDGNSLVIGSDRPYAAMMHFGGKTSPNSMIPNATIPARPFLGVNSQEKDHLLKLAKRYVEQIVNNA</sequence>
<accession>A0A455W6V2</accession>
<dbReference type="NCBIfam" id="TIGR01635">
    <property type="entry name" value="tail_comp_S"/>
    <property type="match status" value="1"/>
</dbReference>
<dbReference type="InterPro" id="IPR006522">
    <property type="entry name" value="Phage_virion_morphogenesis"/>
</dbReference>
<name>A0A455W6V2_MARNT</name>
<protein>
    <submittedName>
        <fullName evidence="1">Virion morphogenesis protein</fullName>
    </submittedName>
</protein>
<dbReference type="AlphaFoldDB" id="A0A455W6V2"/>
<organism evidence="1">
    <name type="scientific">Marinobacter nauticus</name>
    <name type="common">Marinobacter hydrocarbonoclasticus</name>
    <name type="synonym">Marinobacter aquaeolei</name>
    <dbReference type="NCBI Taxonomy" id="2743"/>
    <lineage>
        <taxon>Bacteria</taxon>
        <taxon>Pseudomonadati</taxon>
        <taxon>Pseudomonadota</taxon>
        <taxon>Gammaproteobacteria</taxon>
        <taxon>Pseudomonadales</taxon>
        <taxon>Marinobacteraceae</taxon>
        <taxon>Marinobacter</taxon>
    </lineage>
</organism>
<dbReference type="EMBL" id="AP019537">
    <property type="protein sequence ID" value="BBJ05159.1"/>
    <property type="molecule type" value="Genomic_DNA"/>
</dbReference>
<gene>
    <name evidence="1" type="ORF">YBY_30080</name>
</gene>
<reference evidence="1" key="1">
    <citation type="submission" date="2019-03" db="EMBL/GenBank/DDBJ databases">
        <title>Whole genome analysis of nitrate-reducing bacteria Marinobacter hydrocarbonoclasticus YB03.</title>
        <authorList>
            <person name="Azam A.H."/>
            <person name="Yuk S.R."/>
            <person name="Kamarisima K."/>
            <person name="Miyanaga K."/>
            <person name="Tanji Y."/>
        </authorList>
    </citation>
    <scope>NUCLEOTIDE SEQUENCE</scope>
    <source>
        <strain evidence="1">YB03</strain>
    </source>
</reference>
<proteinExistence type="predicted"/>
<dbReference type="Pfam" id="PF05069">
    <property type="entry name" value="Phage_tail_S"/>
    <property type="match status" value="1"/>
</dbReference>